<dbReference type="Pfam" id="PF00441">
    <property type="entry name" value="Acyl-CoA_dh_1"/>
    <property type="match status" value="1"/>
</dbReference>
<evidence type="ECO:0000313" key="7">
    <source>
        <dbReference type="EMBL" id="SMC20620.1"/>
    </source>
</evidence>
<dbReference type="Gene3D" id="1.10.540.10">
    <property type="entry name" value="Acyl-CoA dehydrogenase/oxidase, N-terminal domain"/>
    <property type="match status" value="1"/>
</dbReference>
<evidence type="ECO:0000256" key="5">
    <source>
        <dbReference type="ARBA" id="ARBA00022827"/>
    </source>
</evidence>
<dbReference type="SUPFAM" id="SSF56645">
    <property type="entry name" value="Acyl-CoA dehydrogenase NM domain-like"/>
    <property type="match status" value="1"/>
</dbReference>
<sequence length="567" mass="64666">MLLLHPKKEDYAHLDPRSKEIMQKTIEFFETKGKAKLKADYHNMVWYKDFLDFVKENELFAPLLTPSTYGGGDPAYRWDTRRICDMNEILGFYGLPYWYTWQVTILGLGPIWMSANETAKKKAAQLLKEGHIFAFGLSERAHGADLYSTEMALTPLGNGRYVADGGKYYIGNGNEAAMVSTFGKNSETDEYVFFAVDSRHEAYDCVQNVVAWQGFVAEYALNGYPVTEDDILSTGQEAWNAALNTVNVGKFNLGWGSIGICTHALYEAITHAANRNLYGKWVTDFPHIRQLFVDAYARLAAMKLFSTRAIDYMRSASLEDRRYLLYNPMVKMKVTTEGEHVINLLWDVIAARGFEKDVYFEMAAREIRALPKLEGTVHVNMALVVKFMKNFLFNPGQFPEIPKRDDPANDDFLFNQGPTGGLSKVLFHDYRLAYDSMDLPNLAVFKEQIEAFKRFLMAAPPSKEQSRDIDFLLSLGELFTLVAYGQLILEKAAMDDVDKNLVDQIFDVMVRDFSKFALEIYSKPNSTPEQMELCQKMIRKPHVDPARFGTVWNDHVYALKGAYEMNA</sequence>
<comment type="similarity">
    <text evidence="2">Belongs to the acyl-CoA dehydrogenase family.</text>
</comment>
<keyword evidence="8" id="KW-1185">Reference proteome</keyword>
<dbReference type="GO" id="GO:0005886">
    <property type="term" value="C:plasma membrane"/>
    <property type="evidence" value="ECO:0007669"/>
    <property type="project" value="TreeGrafter"/>
</dbReference>
<comment type="subunit">
    <text evidence="3">Homotetramer.</text>
</comment>
<dbReference type="PANTHER" id="PTHR43884:SF19">
    <property type="entry name" value="ACYL-COA DEHYDROGENASE FADE4-RELATED"/>
    <property type="match status" value="1"/>
</dbReference>
<evidence type="ECO:0000256" key="4">
    <source>
        <dbReference type="ARBA" id="ARBA00022630"/>
    </source>
</evidence>
<keyword evidence="5" id="KW-0274">FAD</keyword>
<dbReference type="EMBL" id="FWXF01000003">
    <property type="protein sequence ID" value="SMC20620.1"/>
    <property type="molecule type" value="Genomic_DNA"/>
</dbReference>
<dbReference type="AlphaFoldDB" id="A0A1W1X9X6"/>
<dbReference type="OrthoDB" id="5427839at2"/>
<dbReference type="InterPro" id="IPR037069">
    <property type="entry name" value="AcylCoA_DH/ox_N_sf"/>
</dbReference>
<dbReference type="InterPro" id="IPR009075">
    <property type="entry name" value="AcylCo_DH/oxidase_C"/>
</dbReference>
<dbReference type="GO" id="GO:0003995">
    <property type="term" value="F:acyl-CoA dehydrogenase activity"/>
    <property type="evidence" value="ECO:0007669"/>
    <property type="project" value="TreeGrafter"/>
</dbReference>
<dbReference type="PANTHER" id="PTHR43884">
    <property type="entry name" value="ACYL-COA DEHYDROGENASE"/>
    <property type="match status" value="1"/>
</dbReference>
<evidence type="ECO:0000313" key="8">
    <source>
        <dbReference type="Proteomes" id="UP000192783"/>
    </source>
</evidence>
<evidence type="ECO:0000256" key="1">
    <source>
        <dbReference type="ARBA" id="ARBA00001974"/>
    </source>
</evidence>
<evidence type="ECO:0000256" key="2">
    <source>
        <dbReference type="ARBA" id="ARBA00009347"/>
    </source>
</evidence>
<dbReference type="InterPro" id="IPR009100">
    <property type="entry name" value="AcylCoA_DH/oxidase_NM_dom_sf"/>
</dbReference>
<dbReference type="STRING" id="1121390.SAMN02746041_00972"/>
<evidence type="ECO:0000259" key="6">
    <source>
        <dbReference type="Pfam" id="PF00441"/>
    </source>
</evidence>
<dbReference type="Gene3D" id="2.40.110.10">
    <property type="entry name" value="Butyryl-CoA Dehydrogenase, subunit A, domain 2"/>
    <property type="match status" value="1"/>
</dbReference>
<keyword evidence="4" id="KW-0285">Flavoprotein</keyword>
<feature type="domain" description="Acyl-CoA dehydrogenase/oxidase C-terminal" evidence="6">
    <location>
        <begin position="239"/>
        <end position="387"/>
    </location>
</feature>
<comment type="cofactor">
    <cofactor evidence="1">
        <name>FAD</name>
        <dbReference type="ChEBI" id="CHEBI:57692"/>
    </cofactor>
</comment>
<reference evidence="7 8" key="1">
    <citation type="submission" date="2017-04" db="EMBL/GenBank/DDBJ databases">
        <authorList>
            <person name="Afonso C.L."/>
            <person name="Miller P.J."/>
            <person name="Scott M.A."/>
            <person name="Spackman E."/>
            <person name="Goraichik I."/>
            <person name="Dimitrov K.M."/>
            <person name="Suarez D.L."/>
            <person name="Swayne D.E."/>
        </authorList>
    </citation>
    <scope>NUCLEOTIDE SEQUENCE [LARGE SCALE GENOMIC DNA]</scope>
    <source>
        <strain evidence="7 8">DSM 13146</strain>
    </source>
</reference>
<evidence type="ECO:0000256" key="3">
    <source>
        <dbReference type="ARBA" id="ARBA00011881"/>
    </source>
</evidence>
<organism evidence="7 8">
    <name type="scientific">Desulfacinum hydrothermale DSM 13146</name>
    <dbReference type="NCBI Taxonomy" id="1121390"/>
    <lineage>
        <taxon>Bacteria</taxon>
        <taxon>Pseudomonadati</taxon>
        <taxon>Thermodesulfobacteriota</taxon>
        <taxon>Syntrophobacteria</taxon>
        <taxon>Syntrophobacterales</taxon>
        <taxon>Syntrophobacteraceae</taxon>
        <taxon>Desulfacinum</taxon>
    </lineage>
</organism>
<proteinExistence type="inferred from homology"/>
<protein>
    <submittedName>
        <fullName evidence="7">Acyl-CoA dehydrogenase</fullName>
    </submittedName>
</protein>
<dbReference type="SUPFAM" id="SSF47203">
    <property type="entry name" value="Acyl-CoA dehydrogenase C-terminal domain-like"/>
    <property type="match status" value="1"/>
</dbReference>
<dbReference type="Proteomes" id="UP000192783">
    <property type="component" value="Unassembled WGS sequence"/>
</dbReference>
<dbReference type="GO" id="GO:0050660">
    <property type="term" value="F:flavin adenine dinucleotide binding"/>
    <property type="evidence" value="ECO:0007669"/>
    <property type="project" value="InterPro"/>
</dbReference>
<accession>A0A1W1X9X6</accession>
<name>A0A1W1X9X6_9BACT</name>
<dbReference type="Gene3D" id="1.20.140.10">
    <property type="entry name" value="Butyryl-CoA Dehydrogenase, subunit A, domain 3"/>
    <property type="match status" value="1"/>
</dbReference>
<dbReference type="InterPro" id="IPR046373">
    <property type="entry name" value="Acyl-CoA_Oxase/DH_mid-dom_sf"/>
</dbReference>
<dbReference type="RefSeq" id="WP_084056749.1">
    <property type="nucleotide sequence ID" value="NZ_FWXF01000003.1"/>
</dbReference>
<dbReference type="InterPro" id="IPR036250">
    <property type="entry name" value="AcylCo_DH-like_C"/>
</dbReference>
<gene>
    <name evidence="7" type="ORF">SAMN02746041_00972</name>
</gene>